<organism evidence="6 7">
    <name type="scientific">Erythrobacter insulae</name>
    <dbReference type="NCBI Taxonomy" id="2584124"/>
    <lineage>
        <taxon>Bacteria</taxon>
        <taxon>Pseudomonadati</taxon>
        <taxon>Pseudomonadota</taxon>
        <taxon>Alphaproteobacteria</taxon>
        <taxon>Sphingomonadales</taxon>
        <taxon>Erythrobacteraceae</taxon>
        <taxon>Erythrobacter/Porphyrobacter group</taxon>
        <taxon>Erythrobacter</taxon>
    </lineage>
</organism>
<comment type="pathway">
    <text evidence="1">Carbohydrate acid metabolism.</text>
</comment>
<keyword evidence="7" id="KW-1185">Reference proteome</keyword>
<gene>
    <name evidence="6" type="primary">eda</name>
    <name evidence="6" type="ORF">FGU71_08965</name>
</gene>
<dbReference type="EC" id="4.1.2.14" evidence="6"/>
<dbReference type="InterPro" id="IPR013785">
    <property type="entry name" value="Aldolase_TIM"/>
</dbReference>
<dbReference type="Pfam" id="PF01081">
    <property type="entry name" value="Aldolase"/>
    <property type="match status" value="1"/>
</dbReference>
<evidence type="ECO:0000313" key="6">
    <source>
        <dbReference type="EMBL" id="TRD11975.1"/>
    </source>
</evidence>
<dbReference type="InterPro" id="IPR000887">
    <property type="entry name" value="Aldlse_KDPG_KHG"/>
</dbReference>
<dbReference type="Proteomes" id="UP000316343">
    <property type="component" value="Unassembled WGS sequence"/>
</dbReference>
<comment type="subunit">
    <text evidence="3">Homotrimer.</text>
</comment>
<sequence>MTDLNERLKAAPVVPLIGDGNADRAVATAKALGEGGLSVIEVVLRSEGALESMKAIIERGGDLIVGAGTVLTLDQAKEVHEAGAQFIVCPGLVDEIAEYCLAEKIPFFPGTMTAGEVQRAYALGLREVKFFPASLAGGVPMLKAFGAVFGEMRFMPTGGVSADNLPDFLALPHVLACGGSWLTPKDAVEAGDFAEVTRLAAEAVAIAKTARG</sequence>
<dbReference type="PROSITE" id="PS00160">
    <property type="entry name" value="ALDOLASE_KDPG_KHG_2"/>
    <property type="match status" value="1"/>
</dbReference>
<comment type="caution">
    <text evidence="6">The sequence shown here is derived from an EMBL/GenBank/DDBJ whole genome shotgun (WGS) entry which is preliminary data.</text>
</comment>
<dbReference type="CDD" id="cd00452">
    <property type="entry name" value="KDPG_aldolase"/>
    <property type="match status" value="1"/>
</dbReference>
<evidence type="ECO:0000256" key="1">
    <source>
        <dbReference type="ARBA" id="ARBA00004761"/>
    </source>
</evidence>
<dbReference type="NCBIfam" id="NF004325">
    <property type="entry name" value="PRK05718.1"/>
    <property type="match status" value="1"/>
</dbReference>
<dbReference type="GO" id="GO:0008700">
    <property type="term" value="F:(R,S)-4-hydroxy-2-oxoglutarate aldolase activity"/>
    <property type="evidence" value="ECO:0007669"/>
    <property type="project" value="UniProtKB-EC"/>
</dbReference>
<proteinExistence type="inferred from homology"/>
<evidence type="ECO:0000256" key="5">
    <source>
        <dbReference type="ARBA" id="ARBA00023277"/>
    </source>
</evidence>
<protein>
    <submittedName>
        <fullName evidence="6">Bifunctional 4-hydroxy-2-oxoglutarate aldolase/2-dehydro-3-deoxy-phosphogluconate aldolase</fullName>
        <ecNumber evidence="6">4.1.2.14</ecNumber>
        <ecNumber evidence="6">4.1.3.16</ecNumber>
    </submittedName>
</protein>
<dbReference type="PANTHER" id="PTHR30246:SF1">
    <property type="entry name" value="2-DEHYDRO-3-DEOXY-6-PHOSPHOGALACTONATE ALDOLASE-RELATED"/>
    <property type="match status" value="1"/>
</dbReference>
<comment type="similarity">
    <text evidence="2">Belongs to the KHG/KDPG aldolase family.</text>
</comment>
<dbReference type="Gene3D" id="3.20.20.70">
    <property type="entry name" value="Aldolase class I"/>
    <property type="match status" value="1"/>
</dbReference>
<dbReference type="SUPFAM" id="SSF51569">
    <property type="entry name" value="Aldolase"/>
    <property type="match status" value="1"/>
</dbReference>
<dbReference type="PANTHER" id="PTHR30246">
    <property type="entry name" value="2-KETO-3-DEOXY-6-PHOSPHOGLUCONATE ALDOLASE"/>
    <property type="match status" value="1"/>
</dbReference>
<accession>A0A547PCX4</accession>
<evidence type="ECO:0000256" key="4">
    <source>
        <dbReference type="ARBA" id="ARBA00023239"/>
    </source>
</evidence>
<evidence type="ECO:0000256" key="3">
    <source>
        <dbReference type="ARBA" id="ARBA00011233"/>
    </source>
</evidence>
<dbReference type="InterPro" id="IPR031338">
    <property type="entry name" value="KDPG/KHG_AS_2"/>
</dbReference>
<dbReference type="AlphaFoldDB" id="A0A547PCX4"/>
<dbReference type="GO" id="GO:0008675">
    <property type="term" value="F:2-dehydro-3-deoxy-phosphogluconate aldolase activity"/>
    <property type="evidence" value="ECO:0007669"/>
    <property type="project" value="UniProtKB-EC"/>
</dbReference>
<dbReference type="NCBIfam" id="TIGR01182">
    <property type="entry name" value="eda"/>
    <property type="match status" value="1"/>
</dbReference>
<name>A0A547PCX4_9SPHN</name>
<keyword evidence="4 6" id="KW-0456">Lyase</keyword>
<dbReference type="RefSeq" id="WP_142788248.1">
    <property type="nucleotide sequence ID" value="NZ_VHJK01000001.1"/>
</dbReference>
<dbReference type="EC" id="4.1.3.16" evidence="6"/>
<dbReference type="EMBL" id="VHJK01000001">
    <property type="protein sequence ID" value="TRD11975.1"/>
    <property type="molecule type" value="Genomic_DNA"/>
</dbReference>
<evidence type="ECO:0000313" key="7">
    <source>
        <dbReference type="Proteomes" id="UP000316343"/>
    </source>
</evidence>
<reference evidence="6 7" key="1">
    <citation type="submission" date="2019-06" db="EMBL/GenBank/DDBJ databases">
        <title>Erythrobacter insulae sp. nov., isolated from a tidal flat.</title>
        <authorList>
            <person name="Yoon J.-H."/>
        </authorList>
    </citation>
    <scope>NUCLEOTIDE SEQUENCE [LARGE SCALE GENOMIC DNA]</scope>
    <source>
        <strain evidence="6 7">JBTF-M21</strain>
    </source>
</reference>
<evidence type="ECO:0000256" key="2">
    <source>
        <dbReference type="ARBA" id="ARBA00006906"/>
    </source>
</evidence>
<dbReference type="OrthoDB" id="9805177at2"/>
<keyword evidence="5" id="KW-0119">Carbohydrate metabolism</keyword>